<dbReference type="OrthoDB" id="9786870at2"/>
<dbReference type="EMBL" id="SDDZ01000010">
    <property type="protein sequence ID" value="RXJ45785.1"/>
    <property type="molecule type" value="Genomic_DNA"/>
</dbReference>
<feature type="domain" description="Sulfatase N-terminal" evidence="2">
    <location>
        <begin position="477"/>
        <end position="762"/>
    </location>
</feature>
<name>A0A4Q0XD60_9FLAO</name>
<reference evidence="3 4" key="1">
    <citation type="submission" date="2019-01" db="EMBL/GenBank/DDBJ databases">
        <title>Genome sequence of the Antarctic species Gelidibacter gilvus ACAM 158(T).</title>
        <authorList>
            <person name="Bowman J.P."/>
        </authorList>
    </citation>
    <scope>NUCLEOTIDE SEQUENCE [LARGE SCALE GENOMIC DNA]</scope>
    <source>
        <strain evidence="3 4">IC158</strain>
    </source>
</reference>
<keyword evidence="1" id="KW-0472">Membrane</keyword>
<gene>
    <name evidence="3" type="ORF">ESZ48_14475</name>
</gene>
<feature type="transmembrane region" description="Helical" evidence="1">
    <location>
        <begin position="202"/>
        <end position="219"/>
    </location>
</feature>
<feature type="transmembrane region" description="Helical" evidence="1">
    <location>
        <begin position="272"/>
        <end position="296"/>
    </location>
</feature>
<evidence type="ECO:0000313" key="4">
    <source>
        <dbReference type="Proteomes" id="UP000289792"/>
    </source>
</evidence>
<evidence type="ECO:0000256" key="1">
    <source>
        <dbReference type="SAM" id="Phobius"/>
    </source>
</evidence>
<comment type="caution">
    <text evidence="3">The sequence shown here is derived from an EMBL/GenBank/DDBJ whole genome shotgun (WGS) entry which is preliminary data.</text>
</comment>
<keyword evidence="4" id="KW-1185">Reference proteome</keyword>
<dbReference type="InterPro" id="IPR000917">
    <property type="entry name" value="Sulfatase_N"/>
</dbReference>
<dbReference type="Pfam" id="PF00884">
    <property type="entry name" value="Sulfatase"/>
    <property type="match status" value="1"/>
</dbReference>
<feature type="transmembrane region" description="Helical" evidence="1">
    <location>
        <begin position="231"/>
        <end position="252"/>
    </location>
</feature>
<dbReference type="Gene3D" id="3.30.1120.10">
    <property type="match status" value="1"/>
</dbReference>
<evidence type="ECO:0000259" key="2">
    <source>
        <dbReference type="Pfam" id="PF00884"/>
    </source>
</evidence>
<dbReference type="AlphaFoldDB" id="A0A4Q0XD60"/>
<feature type="transmembrane region" description="Helical" evidence="1">
    <location>
        <begin position="308"/>
        <end position="331"/>
    </location>
</feature>
<dbReference type="Gene3D" id="3.40.720.10">
    <property type="entry name" value="Alkaline Phosphatase, subunit A"/>
    <property type="match status" value="1"/>
</dbReference>
<accession>A0A4Q0XD60</accession>
<dbReference type="InterPro" id="IPR052701">
    <property type="entry name" value="GAG_Ulvan_Degrading_Sulfatases"/>
</dbReference>
<proteinExistence type="predicted"/>
<dbReference type="PANTHER" id="PTHR43751:SF3">
    <property type="entry name" value="SULFATASE N-TERMINAL DOMAIN-CONTAINING PROTEIN"/>
    <property type="match status" value="1"/>
</dbReference>
<dbReference type="CDD" id="cd16148">
    <property type="entry name" value="sulfatase_like"/>
    <property type="match status" value="1"/>
</dbReference>
<keyword evidence="1" id="KW-1133">Transmembrane helix</keyword>
<dbReference type="InterPro" id="IPR017850">
    <property type="entry name" value="Alkaline_phosphatase_core_sf"/>
</dbReference>
<evidence type="ECO:0000313" key="3">
    <source>
        <dbReference type="EMBL" id="RXJ45785.1"/>
    </source>
</evidence>
<dbReference type="PANTHER" id="PTHR43751">
    <property type="entry name" value="SULFATASE"/>
    <property type="match status" value="1"/>
</dbReference>
<sequence>MVILTDKINPTKIPTPKNCSCWTFPLLINRNPKFSVTQMSDLLNKILVICILSANLLAYGAPPQDRLTSKDSSSNLSSYTLIEKEFNYLAPESGNVYLVWQIEGIELSELLTLNDHSKLTDGLLYTPMQASEEGFKVKLKVPATTHINYDFWSTKNKQGHYIDHWDLKSRGRQLVTDDTPIIKQAHYVAMQTKSASRLISKGWLLLAFLMVLYFLWYVLQKRRVEILKSPTPFESILFIGLSLLLLLALARSEILGLNPTNYLNNPKLIIDLVRGSFSDFTFVATITLIFGLATLLTNPIKIKNSLRLIFIILAVGVTIAAFVNITNIILLGKPFTYQWLYYSDFLGSDEAKTAFKENISVGIVLNLIAYGVSLLLLARLLYIAYQLLKSKKHVKYTIFSFLGLGLISLVWFASETQVSWSKGQSQNAITAFVQSMFTANSKASFFTLDLTTEEEAFDPAKSTLLEKPRISNEHGVKNVVVIVLESAGAEYFDAYGGRFGLSPNLNKYAEQALIFDQMYAHSPATNFSLVSMLASMYPDLSFKSITQEHPEINHPTMSSRLKEEGYRTSFFTSADLRFQNCDTYLAHRGFDLVEDFSKITCEDHFQLADTSYKEGNGINDLCLADRFSTWIDEDPNQNFFSMLWTVQGHYPYFFEDEEQDFGVSNLSFNRYLNCLKRNDELVGAVMQFLEDKGLASSTLVVVTGDHGEAFGQHSQYGHGTGIYEENLKVPLYLINHTLFNGERIKDIAGMKDLATTVLPMLGMAVPEIWQGRNLLSSTSNEAYFFAPWSDYLFGYRNGDLKYIFNETENTVQVYNLKNDPKELHNLYHNEMEAAIIKARSKVASWVQFQDKFMTDLLQADQ</sequence>
<protein>
    <submittedName>
        <fullName evidence="3">DUF229 domain-containing protein</fullName>
    </submittedName>
</protein>
<feature type="transmembrane region" description="Helical" evidence="1">
    <location>
        <begin position="394"/>
        <end position="413"/>
    </location>
</feature>
<dbReference type="Proteomes" id="UP000289792">
    <property type="component" value="Unassembled WGS sequence"/>
</dbReference>
<dbReference type="SUPFAM" id="SSF53649">
    <property type="entry name" value="Alkaline phosphatase-like"/>
    <property type="match status" value="1"/>
</dbReference>
<organism evidence="3 4">
    <name type="scientific">Gelidibacter gilvus</name>
    <dbReference type="NCBI Taxonomy" id="59602"/>
    <lineage>
        <taxon>Bacteria</taxon>
        <taxon>Pseudomonadati</taxon>
        <taxon>Bacteroidota</taxon>
        <taxon>Flavobacteriia</taxon>
        <taxon>Flavobacteriales</taxon>
        <taxon>Flavobacteriaceae</taxon>
        <taxon>Gelidibacter</taxon>
    </lineage>
</organism>
<keyword evidence="1" id="KW-0812">Transmembrane</keyword>
<feature type="transmembrane region" description="Helical" evidence="1">
    <location>
        <begin position="359"/>
        <end position="382"/>
    </location>
</feature>